<keyword evidence="4" id="KW-1185">Reference proteome</keyword>
<organism evidence="3 4">
    <name type="scientific">Malassezia psittaci</name>
    <dbReference type="NCBI Taxonomy" id="1821823"/>
    <lineage>
        <taxon>Eukaryota</taxon>
        <taxon>Fungi</taxon>
        <taxon>Dikarya</taxon>
        <taxon>Basidiomycota</taxon>
        <taxon>Ustilaginomycotina</taxon>
        <taxon>Malasseziomycetes</taxon>
        <taxon>Malasseziales</taxon>
        <taxon>Malasseziaceae</taxon>
        <taxon>Malassezia</taxon>
    </lineage>
</organism>
<dbReference type="Gene3D" id="2.40.40.10">
    <property type="entry name" value="RlpA-like domain"/>
    <property type="match status" value="1"/>
</dbReference>
<evidence type="ECO:0000256" key="2">
    <source>
        <dbReference type="SAM" id="SignalP"/>
    </source>
</evidence>
<proteinExistence type="predicted"/>
<reference evidence="3" key="1">
    <citation type="submission" date="2023-02" db="EMBL/GenBank/DDBJ databases">
        <title>Mating type loci evolution in Malassezia.</title>
        <authorList>
            <person name="Coelho M.A."/>
        </authorList>
    </citation>
    <scope>NUCLEOTIDE SEQUENCE</scope>
    <source>
        <strain evidence="3">CBS 14136</strain>
    </source>
</reference>
<protein>
    <recommendedName>
        <fullName evidence="5">RlpA-like protein double-psi beta-barrel domain-containing protein</fullName>
    </recommendedName>
</protein>
<keyword evidence="1 2" id="KW-0732">Signal</keyword>
<gene>
    <name evidence="3" type="ORF">MPSI1_001041</name>
</gene>
<dbReference type="CDD" id="cd22191">
    <property type="entry name" value="DPBB_RlpA_EXP_N-like"/>
    <property type="match status" value="1"/>
</dbReference>
<dbReference type="SUPFAM" id="SSF50685">
    <property type="entry name" value="Barwin-like endoglucanases"/>
    <property type="match status" value="1"/>
</dbReference>
<feature type="signal peptide" evidence="2">
    <location>
        <begin position="1"/>
        <end position="19"/>
    </location>
</feature>
<feature type="chain" id="PRO_5041994479" description="RlpA-like protein double-psi beta-barrel domain-containing protein" evidence="2">
    <location>
        <begin position="20"/>
        <end position="126"/>
    </location>
</feature>
<dbReference type="AlphaFoldDB" id="A0AAF0FCI8"/>
<dbReference type="EMBL" id="CP118375">
    <property type="protein sequence ID" value="WFD42398.1"/>
    <property type="molecule type" value="Genomic_DNA"/>
</dbReference>
<dbReference type="InterPro" id="IPR036908">
    <property type="entry name" value="RlpA-like_sf"/>
</dbReference>
<evidence type="ECO:0000313" key="3">
    <source>
        <dbReference type="EMBL" id="WFD42398.1"/>
    </source>
</evidence>
<accession>A0AAF0FCI8</accession>
<name>A0AAF0FCI8_9BASI</name>
<sequence length="126" mass="13774">MRATLFLTILLALVSIAFAAPTKLETRSGNNGRVTYYSGYMMDEPACGGSTPNDEDLVAAVSTDSPFKCGDSITLMRDGNKATVKIVDYCDSCTFGEWFDLSKSAFKKLGSLELGVMNDIIYWKND</sequence>
<dbReference type="Proteomes" id="UP001214628">
    <property type="component" value="Chromosome 1"/>
</dbReference>
<evidence type="ECO:0000313" key="4">
    <source>
        <dbReference type="Proteomes" id="UP001214628"/>
    </source>
</evidence>
<dbReference type="PANTHER" id="PTHR31836:SF27">
    <property type="entry name" value="RLPA-LIKE PROTEIN DOUBLE-PSI BETA-BARREL DOMAIN-CONTAINING PROTEIN"/>
    <property type="match status" value="1"/>
</dbReference>
<evidence type="ECO:0008006" key="5">
    <source>
        <dbReference type="Google" id="ProtNLM"/>
    </source>
</evidence>
<dbReference type="PANTHER" id="PTHR31836">
    <property type="match status" value="1"/>
</dbReference>
<dbReference type="InterPro" id="IPR051477">
    <property type="entry name" value="Expansin_CellWall"/>
</dbReference>
<evidence type="ECO:0000256" key="1">
    <source>
        <dbReference type="ARBA" id="ARBA00022729"/>
    </source>
</evidence>